<dbReference type="STRING" id="937218.SAMN06297251_10291"/>
<gene>
    <name evidence="1" type="ORF">SAMN06297251_10291</name>
</gene>
<accession>A0A1W1YYL8</accession>
<proteinExistence type="predicted"/>
<evidence type="ECO:0000313" key="1">
    <source>
        <dbReference type="EMBL" id="SMC41223.1"/>
    </source>
</evidence>
<sequence>MSGRHTNTAGHIASIGVMITKRGRELANMSPTPNPAADMEITKLVDELNALLERGRAEGRRDAA</sequence>
<evidence type="ECO:0000313" key="2">
    <source>
        <dbReference type="Proteomes" id="UP000192656"/>
    </source>
</evidence>
<dbReference type="RefSeq" id="WP_084408554.1">
    <property type="nucleotide sequence ID" value="NZ_FWXR01000002.1"/>
</dbReference>
<organism evidence="1 2">
    <name type="scientific">Fulvimarina manganoxydans</name>
    <dbReference type="NCBI Taxonomy" id="937218"/>
    <lineage>
        <taxon>Bacteria</taxon>
        <taxon>Pseudomonadati</taxon>
        <taxon>Pseudomonadota</taxon>
        <taxon>Alphaproteobacteria</taxon>
        <taxon>Hyphomicrobiales</taxon>
        <taxon>Aurantimonadaceae</taxon>
        <taxon>Fulvimarina</taxon>
    </lineage>
</organism>
<reference evidence="1 2" key="1">
    <citation type="submission" date="2017-04" db="EMBL/GenBank/DDBJ databases">
        <authorList>
            <person name="Afonso C.L."/>
            <person name="Miller P.J."/>
            <person name="Scott M.A."/>
            <person name="Spackman E."/>
            <person name="Goraichik I."/>
            <person name="Dimitrov K.M."/>
            <person name="Suarez D.L."/>
            <person name="Swayne D.E."/>
        </authorList>
    </citation>
    <scope>NUCLEOTIDE SEQUENCE [LARGE SCALE GENOMIC DNA]</scope>
    <source>
        <strain evidence="1 2">CGMCC 1.10972</strain>
    </source>
</reference>
<dbReference type="Proteomes" id="UP000192656">
    <property type="component" value="Unassembled WGS sequence"/>
</dbReference>
<dbReference type="EMBL" id="FWXR01000002">
    <property type="protein sequence ID" value="SMC41223.1"/>
    <property type="molecule type" value="Genomic_DNA"/>
</dbReference>
<dbReference type="AlphaFoldDB" id="A0A1W1YYL8"/>
<name>A0A1W1YYL8_9HYPH</name>
<protein>
    <submittedName>
        <fullName evidence="1">Uncharacterized protein</fullName>
    </submittedName>
</protein>
<keyword evidence="2" id="KW-1185">Reference proteome</keyword>